<dbReference type="GO" id="GO:0010181">
    <property type="term" value="F:FMN binding"/>
    <property type="evidence" value="ECO:0007669"/>
    <property type="project" value="InterPro"/>
</dbReference>
<dbReference type="PANTHER" id="PTHR43567">
    <property type="entry name" value="FLAVOREDOXIN-RELATED-RELATED"/>
    <property type="match status" value="1"/>
</dbReference>
<evidence type="ECO:0000256" key="1">
    <source>
        <dbReference type="ARBA" id="ARBA00001917"/>
    </source>
</evidence>
<protein>
    <submittedName>
        <fullName evidence="6">Flavin reductase family protein</fullName>
    </submittedName>
</protein>
<dbReference type="SUPFAM" id="SSF50475">
    <property type="entry name" value="FMN-binding split barrel"/>
    <property type="match status" value="1"/>
</dbReference>
<dbReference type="PANTHER" id="PTHR43567:SF1">
    <property type="entry name" value="FLAVOREDOXIN"/>
    <property type="match status" value="1"/>
</dbReference>
<comment type="similarity">
    <text evidence="3">Belongs to the flavoredoxin family.</text>
</comment>
<feature type="compositionally biased region" description="Polar residues" evidence="4">
    <location>
        <begin position="190"/>
        <end position="202"/>
    </location>
</feature>
<feature type="domain" description="Flavin reductase like" evidence="5">
    <location>
        <begin position="11"/>
        <end position="157"/>
    </location>
</feature>
<organism evidence="6 7">
    <name type="scientific">Hungatella hathewayi</name>
    <dbReference type="NCBI Taxonomy" id="154046"/>
    <lineage>
        <taxon>Bacteria</taxon>
        <taxon>Bacillati</taxon>
        <taxon>Bacillota</taxon>
        <taxon>Clostridia</taxon>
        <taxon>Lachnospirales</taxon>
        <taxon>Lachnospiraceae</taxon>
        <taxon>Hungatella</taxon>
    </lineage>
</organism>
<evidence type="ECO:0000256" key="3">
    <source>
        <dbReference type="ARBA" id="ARBA00038054"/>
    </source>
</evidence>
<comment type="caution">
    <text evidence="6">The sequence shown here is derived from an EMBL/GenBank/DDBJ whole genome shotgun (WGS) entry which is preliminary data.</text>
</comment>
<dbReference type="Proteomes" id="UP000434223">
    <property type="component" value="Unassembled WGS sequence"/>
</dbReference>
<proteinExistence type="inferred from homology"/>
<dbReference type="SMART" id="SM00903">
    <property type="entry name" value="Flavin_Reduct"/>
    <property type="match status" value="1"/>
</dbReference>
<dbReference type="Pfam" id="PF01613">
    <property type="entry name" value="Flavin_Reduct"/>
    <property type="match status" value="1"/>
</dbReference>
<dbReference type="RefSeq" id="WP_118041814.1">
    <property type="nucleotide sequence ID" value="NZ_BQNJ01000001.1"/>
</dbReference>
<accession>A0AAW9WPN0</accession>
<evidence type="ECO:0000313" key="7">
    <source>
        <dbReference type="Proteomes" id="UP000434223"/>
    </source>
</evidence>
<dbReference type="InterPro" id="IPR002563">
    <property type="entry name" value="Flavin_Rdtase-like_dom"/>
</dbReference>
<dbReference type="Gene3D" id="2.30.110.10">
    <property type="entry name" value="Electron Transport, Fmn-binding Protein, Chain A"/>
    <property type="match status" value="1"/>
</dbReference>
<reference evidence="6 7" key="1">
    <citation type="submission" date="2019-09" db="EMBL/GenBank/DDBJ databases">
        <title>Draft genome sequencing of Hungatella hathewayi 123Y-2.</title>
        <authorList>
            <person name="Lv Q."/>
            <person name="Li S."/>
        </authorList>
    </citation>
    <scope>NUCLEOTIDE SEQUENCE [LARGE SCALE GENOMIC DNA]</scope>
    <source>
        <strain evidence="6 7">123Y-2</strain>
    </source>
</reference>
<feature type="region of interest" description="Disordered" evidence="4">
    <location>
        <begin position="187"/>
        <end position="229"/>
    </location>
</feature>
<keyword evidence="2" id="KW-0285">Flavoprotein</keyword>
<comment type="cofactor">
    <cofactor evidence="1">
        <name>FMN</name>
        <dbReference type="ChEBI" id="CHEBI:58210"/>
    </cofactor>
</comment>
<dbReference type="EMBL" id="WNME01000020">
    <property type="protein sequence ID" value="MUB66027.1"/>
    <property type="molecule type" value="Genomic_DNA"/>
</dbReference>
<dbReference type="AlphaFoldDB" id="A0AAW9WPN0"/>
<evidence type="ECO:0000259" key="5">
    <source>
        <dbReference type="SMART" id="SM00903"/>
    </source>
</evidence>
<dbReference type="GO" id="GO:0016646">
    <property type="term" value="F:oxidoreductase activity, acting on the CH-NH group of donors, NAD or NADP as acceptor"/>
    <property type="evidence" value="ECO:0007669"/>
    <property type="project" value="UniProtKB-ARBA"/>
</dbReference>
<gene>
    <name evidence="6" type="ORF">GNE07_23685</name>
</gene>
<evidence type="ECO:0000256" key="4">
    <source>
        <dbReference type="SAM" id="MobiDB-lite"/>
    </source>
</evidence>
<evidence type="ECO:0000313" key="6">
    <source>
        <dbReference type="EMBL" id="MUB66027.1"/>
    </source>
</evidence>
<dbReference type="InterPro" id="IPR052174">
    <property type="entry name" value="Flavoredoxin"/>
</dbReference>
<dbReference type="PROSITE" id="PS51257">
    <property type="entry name" value="PROKAR_LIPOPROTEIN"/>
    <property type="match status" value="1"/>
</dbReference>
<sequence>MARQYFKPGNMLYPVPAVMVSCGREGETPNIITVAWAGTVCSSPAMLSISVRPERYSHAILMETKEFVVNLVTKDLVFAADYCGVKSGRDVDKYKEMKLTPSPSKFVKTPGIGESPVNLECRVTEVKKLGTHDLFLAEVVGVSVNENFMDENGKFLLNSTGLVAYSHGEYFELGKKLGSFGYSVKKTGNGKKSGSAEKTNIGNKRDNQKHASVKGTGAKRAGGNRRKSK</sequence>
<evidence type="ECO:0000256" key="2">
    <source>
        <dbReference type="ARBA" id="ARBA00022630"/>
    </source>
</evidence>
<dbReference type="InterPro" id="IPR012349">
    <property type="entry name" value="Split_barrel_FMN-bd"/>
</dbReference>
<name>A0AAW9WPN0_9FIRM</name>